<dbReference type="EMBL" id="WWNE01000012">
    <property type="protein sequence ID" value="NBG67007.1"/>
    <property type="molecule type" value="Genomic_DNA"/>
</dbReference>
<keyword evidence="6" id="KW-0819">tRNA processing</keyword>
<keyword evidence="8" id="KW-0547">Nucleotide-binding</keyword>
<keyword evidence="7" id="KW-0548">Nucleotidyltransferase</keyword>
<reference evidence="13 14" key="1">
    <citation type="submission" date="2019-12" db="EMBL/GenBank/DDBJ databases">
        <authorList>
            <person name="Zhao J."/>
        </authorList>
    </citation>
    <scope>NUCLEOTIDE SEQUENCE [LARGE SCALE GENOMIC DNA]</scope>
    <source>
        <strain evidence="13 14">S-15</strain>
    </source>
</reference>
<organism evidence="13 14">
    <name type="scientific">Acidiluteibacter ferrifornacis</name>
    <dbReference type="NCBI Taxonomy" id="2692424"/>
    <lineage>
        <taxon>Bacteria</taxon>
        <taxon>Pseudomonadati</taxon>
        <taxon>Bacteroidota</taxon>
        <taxon>Flavobacteriia</taxon>
        <taxon>Flavobacteriales</taxon>
        <taxon>Cryomorphaceae</taxon>
        <taxon>Acidiluteibacter</taxon>
    </lineage>
</organism>
<evidence type="ECO:0000313" key="14">
    <source>
        <dbReference type="Proteomes" id="UP000470771"/>
    </source>
</evidence>
<sequence>MMRDEVEKAYAALQEGKTILYPTDTVWGIGCDATNENAVKRIFEIKQREESKSLIVLVSDEVMLNKYLKDVPPIAWDLIDTAEKPLTIVYPEGKNLAPQVIANDGSVAIRIVKDDFCIALIRRFKKPIISTSANISGEPTPEKYNQIQSSIKHLVDYEVNLPLYHSAVSKPSTIIKLSMNGEFQILRK</sequence>
<evidence type="ECO:0000256" key="5">
    <source>
        <dbReference type="ARBA" id="ARBA00022679"/>
    </source>
</evidence>
<dbReference type="GO" id="GO:0003725">
    <property type="term" value="F:double-stranded RNA binding"/>
    <property type="evidence" value="ECO:0007669"/>
    <property type="project" value="InterPro"/>
</dbReference>
<dbReference type="GO" id="GO:0061710">
    <property type="term" value="F:L-threonylcarbamoyladenylate synthase"/>
    <property type="evidence" value="ECO:0007669"/>
    <property type="project" value="UniProtKB-EC"/>
</dbReference>
<evidence type="ECO:0000256" key="8">
    <source>
        <dbReference type="ARBA" id="ARBA00022741"/>
    </source>
</evidence>
<dbReference type="GO" id="GO:0000049">
    <property type="term" value="F:tRNA binding"/>
    <property type="evidence" value="ECO:0007669"/>
    <property type="project" value="TreeGrafter"/>
</dbReference>
<accession>A0A6N9NPG0</accession>
<protein>
    <recommendedName>
        <fullName evidence="10">L-threonylcarbamoyladenylate synthase</fullName>
        <ecNumber evidence="3">2.7.7.87</ecNumber>
    </recommendedName>
    <alternativeName>
        <fullName evidence="10">L-threonylcarbamoyladenylate synthase</fullName>
    </alternativeName>
</protein>
<dbReference type="PANTHER" id="PTHR17490:SF16">
    <property type="entry name" value="THREONYLCARBAMOYL-AMP SYNTHASE"/>
    <property type="match status" value="1"/>
</dbReference>
<dbReference type="GO" id="GO:0005737">
    <property type="term" value="C:cytoplasm"/>
    <property type="evidence" value="ECO:0007669"/>
    <property type="project" value="UniProtKB-SubCell"/>
</dbReference>
<dbReference type="RefSeq" id="WP_160633958.1">
    <property type="nucleotide sequence ID" value="NZ_WWNE01000012.1"/>
</dbReference>
<dbReference type="NCBIfam" id="TIGR00057">
    <property type="entry name" value="L-threonylcarbamoyladenylate synthase"/>
    <property type="match status" value="1"/>
</dbReference>
<evidence type="ECO:0000256" key="3">
    <source>
        <dbReference type="ARBA" id="ARBA00012584"/>
    </source>
</evidence>
<dbReference type="GO" id="GO:0005524">
    <property type="term" value="F:ATP binding"/>
    <property type="evidence" value="ECO:0007669"/>
    <property type="project" value="UniProtKB-KW"/>
</dbReference>
<keyword evidence="9" id="KW-0067">ATP-binding</keyword>
<dbReference type="AlphaFoldDB" id="A0A6N9NPG0"/>
<dbReference type="GO" id="GO:0006450">
    <property type="term" value="P:regulation of translational fidelity"/>
    <property type="evidence" value="ECO:0007669"/>
    <property type="project" value="TreeGrafter"/>
</dbReference>
<feature type="domain" description="YrdC-like" evidence="12">
    <location>
        <begin position="3"/>
        <end position="188"/>
    </location>
</feature>
<comment type="catalytic activity">
    <reaction evidence="11">
        <text>L-threonine + hydrogencarbonate + ATP = L-threonylcarbamoyladenylate + diphosphate + H2O</text>
        <dbReference type="Rhea" id="RHEA:36407"/>
        <dbReference type="ChEBI" id="CHEBI:15377"/>
        <dbReference type="ChEBI" id="CHEBI:17544"/>
        <dbReference type="ChEBI" id="CHEBI:30616"/>
        <dbReference type="ChEBI" id="CHEBI:33019"/>
        <dbReference type="ChEBI" id="CHEBI:57926"/>
        <dbReference type="ChEBI" id="CHEBI:73682"/>
        <dbReference type="EC" id="2.7.7.87"/>
    </reaction>
</comment>
<gene>
    <name evidence="13" type="ORF">GQN54_12835</name>
</gene>
<evidence type="ECO:0000256" key="11">
    <source>
        <dbReference type="ARBA" id="ARBA00048366"/>
    </source>
</evidence>
<dbReference type="Pfam" id="PF01300">
    <property type="entry name" value="Sua5_yciO_yrdC"/>
    <property type="match status" value="1"/>
</dbReference>
<evidence type="ECO:0000259" key="12">
    <source>
        <dbReference type="PROSITE" id="PS51163"/>
    </source>
</evidence>
<evidence type="ECO:0000313" key="13">
    <source>
        <dbReference type="EMBL" id="NBG67007.1"/>
    </source>
</evidence>
<dbReference type="InterPro" id="IPR006070">
    <property type="entry name" value="Sua5-like_dom"/>
</dbReference>
<evidence type="ECO:0000256" key="4">
    <source>
        <dbReference type="ARBA" id="ARBA00022490"/>
    </source>
</evidence>
<keyword evidence="14" id="KW-1185">Reference proteome</keyword>
<dbReference type="Proteomes" id="UP000470771">
    <property type="component" value="Unassembled WGS sequence"/>
</dbReference>
<dbReference type="InterPro" id="IPR017945">
    <property type="entry name" value="DHBP_synth_RibB-like_a/b_dom"/>
</dbReference>
<proteinExistence type="inferred from homology"/>
<evidence type="ECO:0000256" key="1">
    <source>
        <dbReference type="ARBA" id="ARBA00004496"/>
    </source>
</evidence>
<comment type="caution">
    <text evidence="13">The sequence shown here is derived from an EMBL/GenBank/DDBJ whole genome shotgun (WGS) entry which is preliminary data.</text>
</comment>
<dbReference type="PANTHER" id="PTHR17490">
    <property type="entry name" value="SUA5"/>
    <property type="match status" value="1"/>
</dbReference>
<name>A0A6N9NPG0_9FLAO</name>
<keyword evidence="5" id="KW-0808">Transferase</keyword>
<dbReference type="PROSITE" id="PS51163">
    <property type="entry name" value="YRDC"/>
    <property type="match status" value="1"/>
</dbReference>
<evidence type="ECO:0000256" key="2">
    <source>
        <dbReference type="ARBA" id="ARBA00007663"/>
    </source>
</evidence>
<dbReference type="EC" id="2.7.7.87" evidence="3"/>
<dbReference type="SUPFAM" id="SSF55821">
    <property type="entry name" value="YrdC/RibB"/>
    <property type="match status" value="1"/>
</dbReference>
<evidence type="ECO:0000256" key="7">
    <source>
        <dbReference type="ARBA" id="ARBA00022695"/>
    </source>
</evidence>
<evidence type="ECO:0000256" key="6">
    <source>
        <dbReference type="ARBA" id="ARBA00022694"/>
    </source>
</evidence>
<evidence type="ECO:0000256" key="9">
    <source>
        <dbReference type="ARBA" id="ARBA00022840"/>
    </source>
</evidence>
<evidence type="ECO:0000256" key="10">
    <source>
        <dbReference type="ARBA" id="ARBA00029774"/>
    </source>
</evidence>
<keyword evidence="4" id="KW-0963">Cytoplasm</keyword>
<dbReference type="GO" id="GO:0008033">
    <property type="term" value="P:tRNA processing"/>
    <property type="evidence" value="ECO:0007669"/>
    <property type="project" value="UniProtKB-KW"/>
</dbReference>
<comment type="subcellular location">
    <subcellularLocation>
        <location evidence="1">Cytoplasm</location>
    </subcellularLocation>
</comment>
<dbReference type="Gene3D" id="3.90.870.10">
    <property type="entry name" value="DHBP synthase"/>
    <property type="match status" value="1"/>
</dbReference>
<comment type="similarity">
    <text evidence="2">Belongs to the SUA5 family.</text>
</comment>
<dbReference type="InterPro" id="IPR050156">
    <property type="entry name" value="TC-AMP_synthase_SUA5"/>
</dbReference>